<keyword evidence="3" id="KW-1185">Reference proteome</keyword>
<feature type="transmembrane region" description="Helical" evidence="1">
    <location>
        <begin position="34"/>
        <end position="52"/>
    </location>
</feature>
<dbReference type="EMBL" id="FOSB01000006">
    <property type="protein sequence ID" value="SFK02636.1"/>
    <property type="molecule type" value="Genomic_DNA"/>
</dbReference>
<keyword evidence="1" id="KW-1133">Transmembrane helix</keyword>
<evidence type="ECO:0000313" key="3">
    <source>
        <dbReference type="Proteomes" id="UP000183557"/>
    </source>
</evidence>
<keyword evidence="1" id="KW-0812">Transmembrane</keyword>
<dbReference type="RefSeq" id="WP_075036802.1">
    <property type="nucleotide sequence ID" value="NZ_FOSB01000006.1"/>
</dbReference>
<organism evidence="2 3">
    <name type="scientific">Halobacillus dabanensis</name>
    <dbReference type="NCBI Taxonomy" id="240302"/>
    <lineage>
        <taxon>Bacteria</taxon>
        <taxon>Bacillati</taxon>
        <taxon>Bacillota</taxon>
        <taxon>Bacilli</taxon>
        <taxon>Bacillales</taxon>
        <taxon>Bacillaceae</taxon>
        <taxon>Halobacillus</taxon>
    </lineage>
</organism>
<protein>
    <submittedName>
        <fullName evidence="2">Uncharacterized protein</fullName>
    </submittedName>
</protein>
<sequence>MNYEEYWDRINDKSEELNSIISSYWNTYSNMGTWQFWIVVSFLVLPLILLYFTVDRKRMFELFFFGYTVHMLWTYIDLALERYGYFIHTYFLTPVLPMALSMTSSALPVGFLLVYQYCTNKKKNFYLYTLLLSAMFAFGFASIEIKWGLSEFNKDMNQTYLFLIDAGIAFIAYWFTKLIRRAVNKAKQHAK</sequence>
<accession>A0A1I3W849</accession>
<evidence type="ECO:0000256" key="1">
    <source>
        <dbReference type="SAM" id="Phobius"/>
    </source>
</evidence>
<gene>
    <name evidence="2" type="ORF">SAMN04487936_106195</name>
</gene>
<dbReference type="AlphaFoldDB" id="A0A1I3W849"/>
<feature type="transmembrane region" description="Helical" evidence="1">
    <location>
        <begin position="125"/>
        <end position="147"/>
    </location>
</feature>
<feature type="transmembrane region" description="Helical" evidence="1">
    <location>
        <begin position="59"/>
        <end position="76"/>
    </location>
</feature>
<dbReference type="OrthoDB" id="2591789at2"/>
<reference evidence="3" key="1">
    <citation type="submission" date="2016-10" db="EMBL/GenBank/DDBJ databases">
        <authorList>
            <person name="Varghese N."/>
            <person name="Submissions S."/>
        </authorList>
    </citation>
    <scope>NUCLEOTIDE SEQUENCE [LARGE SCALE GENOMIC DNA]</scope>
    <source>
        <strain evidence="3">CGMCC 1.3704</strain>
    </source>
</reference>
<proteinExistence type="predicted"/>
<keyword evidence="1" id="KW-0472">Membrane</keyword>
<evidence type="ECO:0000313" key="2">
    <source>
        <dbReference type="EMBL" id="SFK02636.1"/>
    </source>
</evidence>
<feature type="transmembrane region" description="Helical" evidence="1">
    <location>
        <begin position="159"/>
        <end position="176"/>
    </location>
</feature>
<name>A0A1I3W849_HALDA</name>
<dbReference type="Proteomes" id="UP000183557">
    <property type="component" value="Unassembled WGS sequence"/>
</dbReference>
<feature type="transmembrane region" description="Helical" evidence="1">
    <location>
        <begin position="96"/>
        <end position="118"/>
    </location>
</feature>